<dbReference type="AlphaFoldDB" id="A0A2N7X2B4"/>
<protein>
    <submittedName>
        <fullName evidence="2">Transcriptional regulator</fullName>
    </submittedName>
</protein>
<accession>A0A2N7X2B4</accession>
<dbReference type="EMBL" id="PNYC01000009">
    <property type="protein sequence ID" value="PMS35898.1"/>
    <property type="molecule type" value="Genomic_DNA"/>
</dbReference>
<keyword evidence="1" id="KW-1133">Transmembrane helix</keyword>
<gene>
    <name evidence="2" type="ORF">C0Z20_16385</name>
</gene>
<name>A0A2N7X2B4_9BURK</name>
<evidence type="ECO:0000256" key="1">
    <source>
        <dbReference type="SAM" id="Phobius"/>
    </source>
</evidence>
<evidence type="ECO:0000313" key="3">
    <source>
        <dbReference type="Proteomes" id="UP000235777"/>
    </source>
</evidence>
<keyword evidence="1" id="KW-0472">Membrane</keyword>
<proteinExistence type="predicted"/>
<feature type="transmembrane region" description="Helical" evidence="1">
    <location>
        <begin position="85"/>
        <end position="107"/>
    </location>
</feature>
<comment type="caution">
    <text evidence="2">The sequence shown here is derived from an EMBL/GenBank/DDBJ whole genome shotgun (WGS) entry which is preliminary data.</text>
</comment>
<dbReference type="STRING" id="863227.GCA_000373005_05264"/>
<dbReference type="OrthoDB" id="9152892at2"/>
<organism evidence="2 3">
    <name type="scientific">Trinickia symbiotica</name>
    <dbReference type="NCBI Taxonomy" id="863227"/>
    <lineage>
        <taxon>Bacteria</taxon>
        <taxon>Pseudomonadati</taxon>
        <taxon>Pseudomonadota</taxon>
        <taxon>Betaproteobacteria</taxon>
        <taxon>Burkholderiales</taxon>
        <taxon>Burkholderiaceae</taxon>
        <taxon>Trinickia</taxon>
    </lineage>
</organism>
<keyword evidence="3" id="KW-1185">Reference proteome</keyword>
<evidence type="ECO:0000313" key="2">
    <source>
        <dbReference type="EMBL" id="PMS35898.1"/>
    </source>
</evidence>
<keyword evidence="1" id="KW-0812">Transmembrane</keyword>
<sequence>MTDKSIISEDDIHAYVDGTLPADARERVERAMARDPALAAKINDYFSLNAALHERYDRTLAEPIPKRLRPDVVGRRRTAANRPHWPRYAGLAAALIVGIGIGMGAGMQIGRAQFGQPGSGSGTRTVSVDTADAFARNAAIAHVVYMPAVDRPTELGAKHEQDFVQWLSNKLGTDIHPPALSRSGYELTGGRLLHDVHGTMALFMYRDAQGKRVTLCISRRTLSPNTTAFKLYRDGPVNVFYWVDGAFGYAVSSGIDRDALLALAHDVQQQLTGAAPD</sequence>
<dbReference type="RefSeq" id="WP_018443873.1">
    <property type="nucleotide sequence ID" value="NZ_KB890218.1"/>
</dbReference>
<dbReference type="Proteomes" id="UP000235777">
    <property type="component" value="Unassembled WGS sequence"/>
</dbReference>
<reference evidence="2 3" key="1">
    <citation type="submission" date="2018-01" db="EMBL/GenBank/DDBJ databases">
        <title>Whole genome analyses suggest that Burkholderia sensu lato contains two further novel genera in the rhizoxinica-symbiotica group Mycetohabitans gen. nov., and Trinickia gen. nov.: implications for the evolution of diazotrophy and nodulation in the Burkholderiaceae.</title>
        <authorList>
            <person name="Estrada-de los Santos P."/>
            <person name="Palmer M."/>
            <person name="Chavez-Ramirez B."/>
            <person name="Beukes C."/>
            <person name="Steenkamp E.T."/>
            <person name="Hirsch A.M."/>
            <person name="Manyaka P."/>
            <person name="Maluk M."/>
            <person name="Lafos M."/>
            <person name="Crook M."/>
            <person name="Gross E."/>
            <person name="Simon M.F."/>
            <person name="Bueno dos Reis Junior F."/>
            <person name="Poole P.S."/>
            <person name="Venter S.N."/>
            <person name="James E.K."/>
        </authorList>
    </citation>
    <scope>NUCLEOTIDE SEQUENCE [LARGE SCALE GENOMIC DNA]</scope>
    <source>
        <strain evidence="2 3">JPY 581</strain>
    </source>
</reference>